<reference evidence="1 2" key="1">
    <citation type="submission" date="2023-08" db="EMBL/GenBank/DDBJ databases">
        <title>A Necator americanus chromosomal reference genome.</title>
        <authorList>
            <person name="Ilik V."/>
            <person name="Petrzelkova K.J."/>
            <person name="Pardy F."/>
            <person name="Fuh T."/>
            <person name="Niatou-Singa F.S."/>
            <person name="Gouil Q."/>
            <person name="Baker L."/>
            <person name="Ritchie M.E."/>
            <person name="Jex A.R."/>
            <person name="Gazzola D."/>
            <person name="Li H."/>
            <person name="Toshio Fujiwara R."/>
            <person name="Zhan B."/>
            <person name="Aroian R.V."/>
            <person name="Pafco B."/>
            <person name="Schwarz E.M."/>
        </authorList>
    </citation>
    <scope>NUCLEOTIDE SEQUENCE [LARGE SCALE GENOMIC DNA]</scope>
    <source>
        <strain evidence="1 2">Aroian</strain>
        <tissue evidence="1">Whole animal</tissue>
    </source>
</reference>
<sequence length="127" mass="14646">MPSKLIPQSKKGYDEWLADRGYCPSLTSLKFARMFRYDILQREEMVKKYDQLFKTAGVSMLQRSYIRSEFMNRVFYAPQPQIGASESNKANLWYVPGVAAQETEFTMEVGAAAMRTKLEPDKLLTTL</sequence>
<accession>A0ABR1C4Z1</accession>
<dbReference type="Proteomes" id="UP001303046">
    <property type="component" value="Unassembled WGS sequence"/>
</dbReference>
<keyword evidence="2" id="KW-1185">Reference proteome</keyword>
<name>A0ABR1C4Z1_NECAM</name>
<protein>
    <submittedName>
        <fullName evidence="1">Uncharacterized protein</fullName>
    </submittedName>
</protein>
<comment type="caution">
    <text evidence="1">The sequence shown here is derived from an EMBL/GenBank/DDBJ whole genome shotgun (WGS) entry which is preliminary data.</text>
</comment>
<evidence type="ECO:0000313" key="2">
    <source>
        <dbReference type="Proteomes" id="UP001303046"/>
    </source>
</evidence>
<dbReference type="EMBL" id="JAVFWL010000002">
    <property type="protein sequence ID" value="KAK6733081.1"/>
    <property type="molecule type" value="Genomic_DNA"/>
</dbReference>
<organism evidence="1 2">
    <name type="scientific">Necator americanus</name>
    <name type="common">Human hookworm</name>
    <dbReference type="NCBI Taxonomy" id="51031"/>
    <lineage>
        <taxon>Eukaryota</taxon>
        <taxon>Metazoa</taxon>
        <taxon>Ecdysozoa</taxon>
        <taxon>Nematoda</taxon>
        <taxon>Chromadorea</taxon>
        <taxon>Rhabditida</taxon>
        <taxon>Rhabditina</taxon>
        <taxon>Rhabditomorpha</taxon>
        <taxon>Strongyloidea</taxon>
        <taxon>Ancylostomatidae</taxon>
        <taxon>Bunostominae</taxon>
        <taxon>Necator</taxon>
    </lineage>
</organism>
<evidence type="ECO:0000313" key="1">
    <source>
        <dbReference type="EMBL" id="KAK6733081.1"/>
    </source>
</evidence>
<gene>
    <name evidence="1" type="primary">Necator_chrII.g4861</name>
    <name evidence="1" type="ORF">RB195_017069</name>
</gene>
<proteinExistence type="predicted"/>